<dbReference type="AlphaFoldDB" id="A0A0M9A2E5"/>
<dbReference type="Proteomes" id="UP000053105">
    <property type="component" value="Unassembled WGS sequence"/>
</dbReference>
<accession>A0A0M9A2E5</accession>
<organism evidence="1 2">
    <name type="scientific">Melipona quadrifasciata</name>
    <dbReference type="NCBI Taxonomy" id="166423"/>
    <lineage>
        <taxon>Eukaryota</taxon>
        <taxon>Metazoa</taxon>
        <taxon>Ecdysozoa</taxon>
        <taxon>Arthropoda</taxon>
        <taxon>Hexapoda</taxon>
        <taxon>Insecta</taxon>
        <taxon>Pterygota</taxon>
        <taxon>Neoptera</taxon>
        <taxon>Endopterygota</taxon>
        <taxon>Hymenoptera</taxon>
        <taxon>Apocrita</taxon>
        <taxon>Aculeata</taxon>
        <taxon>Apoidea</taxon>
        <taxon>Anthophila</taxon>
        <taxon>Apidae</taxon>
        <taxon>Melipona</taxon>
    </lineage>
</organism>
<evidence type="ECO:0000313" key="1">
    <source>
        <dbReference type="EMBL" id="KOX75807.1"/>
    </source>
</evidence>
<protein>
    <submittedName>
        <fullName evidence="1">Uncharacterized protein</fullName>
    </submittedName>
</protein>
<proteinExistence type="predicted"/>
<keyword evidence="2" id="KW-1185">Reference proteome</keyword>
<gene>
    <name evidence="1" type="ORF">WN51_12595</name>
</gene>
<dbReference type="EMBL" id="KQ435758">
    <property type="protein sequence ID" value="KOX75807.1"/>
    <property type="molecule type" value="Genomic_DNA"/>
</dbReference>
<reference evidence="1 2" key="1">
    <citation type="submission" date="2015-07" db="EMBL/GenBank/DDBJ databases">
        <title>The genome of Melipona quadrifasciata.</title>
        <authorList>
            <person name="Pan H."/>
            <person name="Kapheim K."/>
        </authorList>
    </citation>
    <scope>NUCLEOTIDE SEQUENCE [LARGE SCALE GENOMIC DNA]</scope>
    <source>
        <strain evidence="1">0111107301</strain>
        <tissue evidence="1">Whole body</tissue>
    </source>
</reference>
<sequence>MFGNTTRFYVQDKCRSSTFPICRNLYHRCKELAAVKANRKFVHNELSTVDNVFRLHGRIFPARRIRLAEVQRRSSVNKGRNARCIPANS</sequence>
<evidence type="ECO:0000313" key="2">
    <source>
        <dbReference type="Proteomes" id="UP000053105"/>
    </source>
</evidence>
<name>A0A0M9A2E5_9HYME</name>